<evidence type="ECO:0000259" key="1">
    <source>
        <dbReference type="PROSITE" id="PS50181"/>
    </source>
</evidence>
<dbReference type="STRING" id="307972.A0A2G8JFF3"/>
<proteinExistence type="predicted"/>
<dbReference type="AlphaFoldDB" id="A0A2G8JFF3"/>
<evidence type="ECO:0000313" key="4">
    <source>
        <dbReference type="Proteomes" id="UP000230750"/>
    </source>
</evidence>
<dbReference type="OrthoDB" id="1107553at2759"/>
<dbReference type="PANTHER" id="PTHR12125">
    <property type="entry name" value="F-BOX ONLY PROTEIN 6-LIKE PROTEIN"/>
    <property type="match status" value="1"/>
</dbReference>
<protein>
    <submittedName>
        <fullName evidence="3">Putative F-box only protein 6 isoform X2</fullName>
    </submittedName>
</protein>
<dbReference type="GO" id="GO:0006516">
    <property type="term" value="P:glycoprotein catabolic process"/>
    <property type="evidence" value="ECO:0007669"/>
    <property type="project" value="TreeGrafter"/>
</dbReference>
<dbReference type="PANTHER" id="PTHR12125:SF5">
    <property type="entry name" value="F-BOX DOMAIN-CONTAINING PROTEIN"/>
    <property type="match status" value="1"/>
</dbReference>
<dbReference type="EMBL" id="MRZV01002165">
    <property type="protein sequence ID" value="PIK34463.1"/>
    <property type="molecule type" value="Genomic_DNA"/>
</dbReference>
<dbReference type="SMART" id="SM00256">
    <property type="entry name" value="FBOX"/>
    <property type="match status" value="1"/>
</dbReference>
<dbReference type="PROSITE" id="PS51114">
    <property type="entry name" value="FBA"/>
    <property type="match status" value="1"/>
</dbReference>
<name>A0A2G8JFF3_STIJA</name>
<reference evidence="3 4" key="1">
    <citation type="journal article" date="2017" name="PLoS Biol.">
        <title>The sea cucumber genome provides insights into morphological evolution and visceral regeneration.</title>
        <authorList>
            <person name="Zhang X."/>
            <person name="Sun L."/>
            <person name="Yuan J."/>
            <person name="Sun Y."/>
            <person name="Gao Y."/>
            <person name="Zhang L."/>
            <person name="Li S."/>
            <person name="Dai H."/>
            <person name="Hamel J.F."/>
            <person name="Liu C."/>
            <person name="Yu Y."/>
            <person name="Liu S."/>
            <person name="Lin W."/>
            <person name="Guo K."/>
            <person name="Jin S."/>
            <person name="Xu P."/>
            <person name="Storey K.B."/>
            <person name="Huan P."/>
            <person name="Zhang T."/>
            <person name="Zhou Y."/>
            <person name="Zhang J."/>
            <person name="Lin C."/>
            <person name="Li X."/>
            <person name="Xing L."/>
            <person name="Huo D."/>
            <person name="Sun M."/>
            <person name="Wang L."/>
            <person name="Mercier A."/>
            <person name="Li F."/>
            <person name="Yang H."/>
            <person name="Xiang J."/>
        </authorList>
    </citation>
    <scope>NUCLEOTIDE SEQUENCE [LARGE SCALE GENOMIC DNA]</scope>
    <source>
        <strain evidence="3">Shaxun</strain>
        <tissue evidence="3">Muscle</tissue>
    </source>
</reference>
<dbReference type="InterPro" id="IPR036047">
    <property type="entry name" value="F-box-like_dom_sf"/>
</dbReference>
<dbReference type="Pfam" id="PF12937">
    <property type="entry name" value="F-box-like"/>
    <property type="match status" value="1"/>
</dbReference>
<dbReference type="InterPro" id="IPR008979">
    <property type="entry name" value="Galactose-bd-like_sf"/>
</dbReference>
<dbReference type="InterPro" id="IPR001810">
    <property type="entry name" value="F-box_dom"/>
</dbReference>
<dbReference type="SUPFAM" id="SSF49785">
    <property type="entry name" value="Galactose-binding domain-like"/>
    <property type="match status" value="1"/>
</dbReference>
<dbReference type="GO" id="GO:0031146">
    <property type="term" value="P:SCF-dependent proteasomal ubiquitin-dependent protein catabolic process"/>
    <property type="evidence" value="ECO:0007669"/>
    <property type="project" value="TreeGrafter"/>
</dbReference>
<dbReference type="GO" id="GO:0061630">
    <property type="term" value="F:ubiquitin protein ligase activity"/>
    <property type="evidence" value="ECO:0007669"/>
    <property type="project" value="TreeGrafter"/>
</dbReference>
<dbReference type="Gene3D" id="2.60.120.260">
    <property type="entry name" value="Galactose-binding domain-like"/>
    <property type="match status" value="1"/>
</dbReference>
<dbReference type="GO" id="GO:0036503">
    <property type="term" value="P:ERAD pathway"/>
    <property type="evidence" value="ECO:0007669"/>
    <property type="project" value="TreeGrafter"/>
</dbReference>
<evidence type="ECO:0000259" key="2">
    <source>
        <dbReference type="PROSITE" id="PS51114"/>
    </source>
</evidence>
<dbReference type="Proteomes" id="UP000230750">
    <property type="component" value="Unassembled WGS sequence"/>
</dbReference>
<dbReference type="PROSITE" id="PS50181">
    <property type="entry name" value="FBOX"/>
    <property type="match status" value="1"/>
</dbReference>
<feature type="domain" description="FBA" evidence="2">
    <location>
        <begin position="107"/>
        <end position="297"/>
    </location>
</feature>
<dbReference type="Gene3D" id="1.20.1280.50">
    <property type="match status" value="1"/>
</dbReference>
<gene>
    <name evidence="3" type="ORF">BSL78_28703</name>
</gene>
<dbReference type="GO" id="GO:0005737">
    <property type="term" value="C:cytoplasm"/>
    <property type="evidence" value="ECO:0007669"/>
    <property type="project" value="UniProtKB-ARBA"/>
</dbReference>
<sequence>MGINASRKERNAVRKDNLEDFGDDECLQARGQTMVEINGRFVNIPEEIVIVILSFLPVKDLEKCARVSPLFGTLVNSSSLWKLKCEREGKYVKKIMAPCYPSDWRKFYLKEPFSRNLIKNPSGNDNFKHWKKLQDGGNKWIVEKDKGAGSGEKPPELLAISDGKPCNFATSYGWCCKCQVVDLVQEGFEEEMLDRLQPPLKVGDWYAARFDCGNLYNLEVVLHKTKKGGEKDVIDSFEYDEQTPQWAPNDWKEISHVFKDYGPGLRFISFTHKSKTLCSGQATMVPRWQVLMSKCPLVRTSTLLDAVGQGRLSITLDSYQFGNI</sequence>
<dbReference type="InterPro" id="IPR039752">
    <property type="entry name" value="F-box_only"/>
</dbReference>
<dbReference type="SUPFAM" id="SSF81383">
    <property type="entry name" value="F-box domain"/>
    <property type="match status" value="1"/>
</dbReference>
<dbReference type="GO" id="GO:0019005">
    <property type="term" value="C:SCF ubiquitin ligase complex"/>
    <property type="evidence" value="ECO:0007669"/>
    <property type="project" value="TreeGrafter"/>
</dbReference>
<accession>A0A2G8JFF3</accession>
<organism evidence="3 4">
    <name type="scientific">Stichopus japonicus</name>
    <name type="common">Sea cucumber</name>
    <dbReference type="NCBI Taxonomy" id="307972"/>
    <lineage>
        <taxon>Eukaryota</taxon>
        <taxon>Metazoa</taxon>
        <taxon>Echinodermata</taxon>
        <taxon>Eleutherozoa</taxon>
        <taxon>Echinozoa</taxon>
        <taxon>Holothuroidea</taxon>
        <taxon>Aspidochirotacea</taxon>
        <taxon>Aspidochirotida</taxon>
        <taxon>Stichopodidae</taxon>
        <taxon>Apostichopus</taxon>
    </lineage>
</organism>
<feature type="domain" description="F-box" evidence="1">
    <location>
        <begin position="38"/>
        <end position="84"/>
    </location>
</feature>
<dbReference type="FunFam" id="2.60.120.260:FF:000012">
    <property type="entry name" value="F-box only protein 2"/>
    <property type="match status" value="1"/>
</dbReference>
<keyword evidence="4" id="KW-1185">Reference proteome</keyword>
<dbReference type="Pfam" id="PF04300">
    <property type="entry name" value="FBA"/>
    <property type="match status" value="1"/>
</dbReference>
<dbReference type="SMART" id="SM01198">
    <property type="entry name" value="FBA"/>
    <property type="match status" value="1"/>
</dbReference>
<evidence type="ECO:0000313" key="3">
    <source>
        <dbReference type="EMBL" id="PIK34463.1"/>
    </source>
</evidence>
<comment type="caution">
    <text evidence="3">The sequence shown here is derived from an EMBL/GenBank/DDBJ whole genome shotgun (WGS) entry which is preliminary data.</text>
</comment>
<dbReference type="InterPro" id="IPR007397">
    <property type="entry name" value="F-box-assoc_dom"/>
</dbReference>